<keyword evidence="2" id="KW-0808">Transferase</keyword>
<dbReference type="Proteomes" id="UP001218231">
    <property type="component" value="Plasmid unnamed1"/>
</dbReference>
<proteinExistence type="predicted"/>
<keyword evidence="2" id="KW-0328">Glycosyltransferase</keyword>
<keyword evidence="2" id="KW-0614">Plasmid</keyword>
<dbReference type="GO" id="GO:0016757">
    <property type="term" value="F:glycosyltransferase activity"/>
    <property type="evidence" value="ECO:0007669"/>
    <property type="project" value="UniProtKB-KW"/>
</dbReference>
<gene>
    <name evidence="2" type="ORF">PQ457_20110</name>
</gene>
<name>A0ABY7U1B9_9SPHN</name>
<accession>A0ABY7U1B9</accession>
<reference evidence="2 3" key="1">
    <citation type="submission" date="2023-02" db="EMBL/GenBank/DDBJ databases">
        <title>Genome sequence of Novosphingobium humi KACC 19094.</title>
        <authorList>
            <person name="Kim S."/>
            <person name="Heo J."/>
            <person name="Kwon S.-W."/>
        </authorList>
    </citation>
    <scope>NUCLEOTIDE SEQUENCE [LARGE SCALE GENOMIC DNA]</scope>
    <source>
        <strain evidence="2 3">KACC 19094</strain>
        <plasmid evidence="2 3">unnamed1</plasmid>
    </source>
</reference>
<keyword evidence="3" id="KW-1185">Reference proteome</keyword>
<dbReference type="EMBL" id="CP117418">
    <property type="protein sequence ID" value="WCT79303.1"/>
    <property type="molecule type" value="Genomic_DNA"/>
</dbReference>
<geneLocation type="plasmid" evidence="2 3">
    <name>unnamed1</name>
</geneLocation>
<protein>
    <submittedName>
        <fullName evidence="2">Uncharacterized protein</fullName>
    </submittedName>
</protein>
<keyword evidence="1" id="KW-0732">Signal</keyword>
<evidence type="ECO:0000313" key="2">
    <source>
        <dbReference type="EMBL" id="WCT79303.1"/>
    </source>
</evidence>
<evidence type="ECO:0000256" key="1">
    <source>
        <dbReference type="SAM" id="SignalP"/>
    </source>
</evidence>
<evidence type="ECO:0000313" key="3">
    <source>
        <dbReference type="Proteomes" id="UP001218231"/>
    </source>
</evidence>
<sequence>MTNRIVAAALALAAIPGVAGAHGSMKPQHGGQVQMSGETLVELVSTPKGVDVYLTEEDEPVAAANYTAKLTQTAGTAKTEVKLVPAGANRLSASGFKAAKGARLVVALVDKSGAKIFASFQAN</sequence>
<feature type="signal peptide" evidence="1">
    <location>
        <begin position="1"/>
        <end position="21"/>
    </location>
</feature>
<organism evidence="2 3">
    <name type="scientific">Novosphingobium humi</name>
    <dbReference type="NCBI Taxonomy" id="2282397"/>
    <lineage>
        <taxon>Bacteria</taxon>
        <taxon>Pseudomonadati</taxon>
        <taxon>Pseudomonadota</taxon>
        <taxon>Alphaproteobacteria</taxon>
        <taxon>Sphingomonadales</taxon>
        <taxon>Sphingomonadaceae</taxon>
        <taxon>Novosphingobium</taxon>
    </lineage>
</organism>
<feature type="chain" id="PRO_5047234415" evidence="1">
    <location>
        <begin position="22"/>
        <end position="123"/>
    </location>
</feature>
<dbReference type="RefSeq" id="WP_273619580.1">
    <property type="nucleotide sequence ID" value="NZ_CP117418.1"/>
</dbReference>